<evidence type="ECO:0000256" key="9">
    <source>
        <dbReference type="ARBA" id="ARBA00023002"/>
    </source>
</evidence>
<comment type="catalytic activity">
    <reaction evidence="11">
        <text>L-aspartate + O2 = iminosuccinate + H2O2</text>
        <dbReference type="Rhea" id="RHEA:25876"/>
        <dbReference type="ChEBI" id="CHEBI:15379"/>
        <dbReference type="ChEBI" id="CHEBI:16240"/>
        <dbReference type="ChEBI" id="CHEBI:29991"/>
        <dbReference type="ChEBI" id="CHEBI:77875"/>
        <dbReference type="EC" id="1.4.3.16"/>
    </reaction>
    <physiologicalReaction direction="left-to-right" evidence="11">
        <dbReference type="Rhea" id="RHEA:25877"/>
    </physiologicalReaction>
</comment>
<gene>
    <name evidence="13" type="ORF">H8702_04915</name>
</gene>
<keyword evidence="8" id="KW-0274">FAD</keyword>
<evidence type="ECO:0000313" key="14">
    <source>
        <dbReference type="Proteomes" id="UP000632659"/>
    </source>
</evidence>
<dbReference type="RefSeq" id="WP_187536328.1">
    <property type="nucleotide sequence ID" value="NZ_JACRTL010000002.1"/>
</dbReference>
<keyword evidence="14" id="KW-1185">Reference proteome</keyword>
<evidence type="ECO:0000256" key="4">
    <source>
        <dbReference type="ARBA" id="ARBA00012173"/>
    </source>
</evidence>
<comment type="cofactor">
    <cofactor evidence="1">
        <name>FAD</name>
        <dbReference type="ChEBI" id="CHEBI:57692"/>
    </cofactor>
</comment>
<dbReference type="UniPathway" id="UPA00253">
    <property type="reaction ID" value="UER00326"/>
</dbReference>
<evidence type="ECO:0000256" key="10">
    <source>
        <dbReference type="ARBA" id="ARBA00030386"/>
    </source>
</evidence>
<feature type="domain" description="FAD-dependent oxidoreductase 2 FAD-binding" evidence="12">
    <location>
        <begin position="6"/>
        <end position="375"/>
    </location>
</feature>
<dbReference type="SUPFAM" id="SSF56425">
    <property type="entry name" value="Succinate dehydrogenase/fumarate reductase flavoprotein, catalytic domain"/>
    <property type="match status" value="1"/>
</dbReference>
<dbReference type="AlphaFoldDB" id="A0A8J6PAR9"/>
<dbReference type="EC" id="1.4.3.16" evidence="4"/>
<dbReference type="Pfam" id="PF00890">
    <property type="entry name" value="FAD_binding_2"/>
    <property type="match status" value="1"/>
</dbReference>
<keyword evidence="7" id="KW-0662">Pyridine nucleotide biosynthesis</keyword>
<evidence type="ECO:0000256" key="6">
    <source>
        <dbReference type="ARBA" id="ARBA00022630"/>
    </source>
</evidence>
<dbReference type="GO" id="GO:0034628">
    <property type="term" value="P:'de novo' NAD+ biosynthetic process from L-aspartate"/>
    <property type="evidence" value="ECO:0007669"/>
    <property type="project" value="TreeGrafter"/>
</dbReference>
<comment type="similarity">
    <text evidence="3">Belongs to the FAD-dependent oxidoreductase 2 family. NadB subfamily.</text>
</comment>
<dbReference type="PANTHER" id="PTHR42716">
    <property type="entry name" value="L-ASPARTATE OXIDASE"/>
    <property type="match status" value="1"/>
</dbReference>
<evidence type="ECO:0000256" key="3">
    <source>
        <dbReference type="ARBA" id="ARBA00008562"/>
    </source>
</evidence>
<sequence length="482" mass="53565">MKKEYDVVIVGAGIAGLYGALNLSPGLRVLLVCKEELILSNSALAQGGIAAVIDTENDSADAHFNDTLIAGGFKNNPNAVRILVDQGPNEVRALIEQYGAEFDHENGSLHFTLEGGHSKPRIVHYKDYTGRAVSETLIEAVKKRKNVELLEHAVVCGMAKGKGFSFDILSGDEHFLVSSHYCILATGGIGRVYEYTTNSKIATGDGIALAYQLGAKIKNLHLVQFHPTGFANHLTRETFLISESVRGEGAYLLNCRRERFMHKYDERLELAPRDVVSHAIMEEQKATGSKEFYLDITHKPANFVRERFPMIYSRVLEQGFDMTKEPIPIYPCQHYLMGGIDVDLNGKSSVDRLYAAGECSHTGVHGNNRLASNSLLEALVFSHRAADEINRLAQQEQISPVPAEFPEIQNALPLPAGIRTETRAIMQRAYFITPNQQEIVNGYERVCALKKQLETTPYRIDRDYVEAKSLVTVAYIILKELL</sequence>
<dbReference type="PANTHER" id="PTHR42716:SF2">
    <property type="entry name" value="L-ASPARTATE OXIDASE, CHLOROPLASTIC"/>
    <property type="match status" value="1"/>
</dbReference>
<dbReference type="InterPro" id="IPR005288">
    <property type="entry name" value="NadB"/>
</dbReference>
<evidence type="ECO:0000313" key="13">
    <source>
        <dbReference type="EMBL" id="MBC8610462.1"/>
    </source>
</evidence>
<proteinExistence type="inferred from homology"/>
<evidence type="ECO:0000256" key="1">
    <source>
        <dbReference type="ARBA" id="ARBA00001974"/>
    </source>
</evidence>
<protein>
    <recommendedName>
        <fullName evidence="5">L-aspartate oxidase</fullName>
        <ecNumber evidence="4">1.4.3.16</ecNumber>
    </recommendedName>
    <alternativeName>
        <fullName evidence="10">Quinolinate synthase B</fullName>
    </alternativeName>
</protein>
<evidence type="ECO:0000256" key="2">
    <source>
        <dbReference type="ARBA" id="ARBA00004950"/>
    </source>
</evidence>
<evidence type="ECO:0000256" key="11">
    <source>
        <dbReference type="ARBA" id="ARBA00048305"/>
    </source>
</evidence>
<dbReference type="EMBL" id="JACRTL010000002">
    <property type="protein sequence ID" value="MBC8610462.1"/>
    <property type="molecule type" value="Genomic_DNA"/>
</dbReference>
<dbReference type="GO" id="GO:0008734">
    <property type="term" value="F:L-aspartate oxidase activity"/>
    <property type="evidence" value="ECO:0007669"/>
    <property type="project" value="UniProtKB-EC"/>
</dbReference>
<comment type="pathway">
    <text evidence="2">Cofactor biosynthesis; NAD(+) biosynthesis; iminoaspartate from L-aspartate (oxidase route): step 1/1.</text>
</comment>
<dbReference type="InterPro" id="IPR027477">
    <property type="entry name" value="Succ_DH/fumarate_Rdtase_cat_sf"/>
</dbReference>
<dbReference type="Gene3D" id="3.50.50.60">
    <property type="entry name" value="FAD/NAD(P)-binding domain"/>
    <property type="match status" value="1"/>
</dbReference>
<reference evidence="13" key="1">
    <citation type="submission" date="2020-08" db="EMBL/GenBank/DDBJ databases">
        <title>Genome public.</title>
        <authorList>
            <person name="Liu C."/>
            <person name="Sun Q."/>
        </authorList>
    </citation>
    <scope>NUCLEOTIDE SEQUENCE</scope>
    <source>
        <strain evidence="13">NSJ-15</strain>
    </source>
</reference>
<organism evidence="13 14">
    <name type="scientific">Massiliimalia timonensis</name>
    <dbReference type="NCBI Taxonomy" id="1987501"/>
    <lineage>
        <taxon>Bacteria</taxon>
        <taxon>Bacillati</taxon>
        <taxon>Bacillota</taxon>
        <taxon>Clostridia</taxon>
        <taxon>Eubacteriales</taxon>
        <taxon>Oscillospiraceae</taxon>
        <taxon>Massiliimalia</taxon>
    </lineage>
</organism>
<dbReference type="GO" id="GO:0033765">
    <property type="term" value="F:steroid dehydrogenase activity, acting on the CH-CH group of donors"/>
    <property type="evidence" value="ECO:0007669"/>
    <property type="project" value="UniProtKB-ARBA"/>
</dbReference>
<dbReference type="InterPro" id="IPR036188">
    <property type="entry name" value="FAD/NAD-bd_sf"/>
</dbReference>
<keyword evidence="9" id="KW-0560">Oxidoreductase</keyword>
<dbReference type="FunFam" id="3.90.700.10:FF:000002">
    <property type="entry name" value="L-aspartate oxidase"/>
    <property type="match status" value="1"/>
</dbReference>
<evidence type="ECO:0000259" key="12">
    <source>
        <dbReference type="Pfam" id="PF00890"/>
    </source>
</evidence>
<name>A0A8J6PAR9_9FIRM</name>
<dbReference type="SUPFAM" id="SSF51905">
    <property type="entry name" value="FAD/NAD(P)-binding domain"/>
    <property type="match status" value="1"/>
</dbReference>
<dbReference type="Gene3D" id="3.90.700.10">
    <property type="entry name" value="Succinate dehydrogenase/fumarate reductase flavoprotein, catalytic domain"/>
    <property type="match status" value="1"/>
</dbReference>
<evidence type="ECO:0000256" key="7">
    <source>
        <dbReference type="ARBA" id="ARBA00022642"/>
    </source>
</evidence>
<evidence type="ECO:0000256" key="5">
    <source>
        <dbReference type="ARBA" id="ARBA00021901"/>
    </source>
</evidence>
<dbReference type="InterPro" id="IPR003953">
    <property type="entry name" value="FAD-dep_OxRdtase_2_FAD-bd"/>
</dbReference>
<accession>A0A8J6PAR9</accession>
<evidence type="ECO:0000256" key="8">
    <source>
        <dbReference type="ARBA" id="ARBA00022827"/>
    </source>
</evidence>
<keyword evidence="6" id="KW-0285">Flavoprotein</keyword>
<dbReference type="Proteomes" id="UP000632659">
    <property type="component" value="Unassembled WGS sequence"/>
</dbReference>
<comment type="caution">
    <text evidence="13">The sequence shown here is derived from an EMBL/GenBank/DDBJ whole genome shotgun (WGS) entry which is preliminary data.</text>
</comment>